<dbReference type="InterPro" id="IPR023393">
    <property type="entry name" value="START-like_dom_sf"/>
</dbReference>
<keyword evidence="2" id="KW-1185">Reference proteome</keyword>
<dbReference type="EMBL" id="JBHSGR010000018">
    <property type="protein sequence ID" value="MFC4694979.1"/>
    <property type="molecule type" value="Genomic_DNA"/>
</dbReference>
<evidence type="ECO:0000313" key="2">
    <source>
        <dbReference type="Proteomes" id="UP001596025"/>
    </source>
</evidence>
<dbReference type="Gene3D" id="3.30.530.20">
    <property type="match status" value="1"/>
</dbReference>
<dbReference type="Pfam" id="PF10604">
    <property type="entry name" value="Polyketide_cyc2"/>
    <property type="match status" value="1"/>
</dbReference>
<dbReference type="CDD" id="cd07821">
    <property type="entry name" value="PYR_PYL_RCAR_like"/>
    <property type="match status" value="1"/>
</dbReference>
<dbReference type="SUPFAM" id="SSF55961">
    <property type="entry name" value="Bet v1-like"/>
    <property type="match status" value="1"/>
</dbReference>
<gene>
    <name evidence="1" type="ORF">ACFO3M_16395</name>
</gene>
<name>A0ABV9LLN6_9ACTN</name>
<dbReference type="Proteomes" id="UP001596025">
    <property type="component" value="Unassembled WGS sequence"/>
</dbReference>
<evidence type="ECO:0000313" key="1">
    <source>
        <dbReference type="EMBL" id="MFC4694979.1"/>
    </source>
</evidence>
<sequence>MNVTETVVITEAPDAVWRVAGDAGAIAAWVPAIESSRLEGDVRHATFAGGGGDATERIVEHDDAGRSYVYEYLSGPLALEEYRSRLSVRDHARGAEIVWTADFAAGSPEEEARLAEAISGIYRSALAELKERLEG</sequence>
<protein>
    <submittedName>
        <fullName evidence="1">SRPBCC family protein</fullName>
    </submittedName>
</protein>
<organism evidence="1 2">
    <name type="scientific">Geodermatophilus arenarius</name>
    <dbReference type="NCBI Taxonomy" id="1137990"/>
    <lineage>
        <taxon>Bacteria</taxon>
        <taxon>Bacillati</taxon>
        <taxon>Actinomycetota</taxon>
        <taxon>Actinomycetes</taxon>
        <taxon>Geodermatophilales</taxon>
        <taxon>Geodermatophilaceae</taxon>
        <taxon>Geodermatophilus</taxon>
    </lineage>
</organism>
<reference evidence="2" key="1">
    <citation type="journal article" date="2019" name="Int. J. Syst. Evol. Microbiol.">
        <title>The Global Catalogue of Microorganisms (GCM) 10K type strain sequencing project: providing services to taxonomists for standard genome sequencing and annotation.</title>
        <authorList>
            <consortium name="The Broad Institute Genomics Platform"/>
            <consortium name="The Broad Institute Genome Sequencing Center for Infectious Disease"/>
            <person name="Wu L."/>
            <person name="Ma J."/>
        </authorList>
    </citation>
    <scope>NUCLEOTIDE SEQUENCE [LARGE SCALE GENOMIC DNA]</scope>
    <source>
        <strain evidence="2">CCUG 62763</strain>
    </source>
</reference>
<dbReference type="InterPro" id="IPR019587">
    <property type="entry name" value="Polyketide_cyclase/dehydratase"/>
</dbReference>
<comment type="caution">
    <text evidence="1">The sequence shown here is derived from an EMBL/GenBank/DDBJ whole genome shotgun (WGS) entry which is preliminary data.</text>
</comment>
<dbReference type="PANTHER" id="PTHR39332">
    <property type="entry name" value="BLL4707 PROTEIN"/>
    <property type="match status" value="1"/>
</dbReference>
<dbReference type="RefSeq" id="WP_387991004.1">
    <property type="nucleotide sequence ID" value="NZ_JBHSGR010000018.1"/>
</dbReference>
<accession>A0ABV9LLN6</accession>
<dbReference type="PANTHER" id="PTHR39332:SF7">
    <property type="entry name" value="SRPBCC FAMILY PROTEIN"/>
    <property type="match status" value="1"/>
</dbReference>
<proteinExistence type="predicted"/>